<reference evidence="2 3" key="1">
    <citation type="journal article" date="2020" name="J. Phycol.">
        <title>Comparative genome analysis reveals Cyanidiococcus gen. nov., a new extremophilic red algal genus sister to Cyanidioschyzon (Cyanidioschyzonaceae, Rhodophyta).</title>
        <authorList>
            <person name="Liu S.-L."/>
            <person name="Chiang Y.-R."/>
            <person name="Yoon H.S."/>
            <person name="Fu H.-Y."/>
        </authorList>
    </citation>
    <scope>NUCLEOTIDE SEQUENCE [LARGE SCALE GENOMIC DNA]</scope>
    <source>
        <strain evidence="2 3">THAL066</strain>
    </source>
</reference>
<dbReference type="AlphaFoldDB" id="A0A7J7IIH4"/>
<feature type="region of interest" description="Disordered" evidence="1">
    <location>
        <begin position="343"/>
        <end position="421"/>
    </location>
</feature>
<proteinExistence type="predicted"/>
<dbReference type="OrthoDB" id="10571972at2759"/>
<gene>
    <name evidence="2" type="ORF">F1559_000809</name>
</gene>
<keyword evidence="3" id="KW-1185">Reference proteome</keyword>
<organism evidence="2 3">
    <name type="scientific">Cyanidiococcus yangmingshanensis</name>
    <dbReference type="NCBI Taxonomy" id="2690220"/>
    <lineage>
        <taxon>Eukaryota</taxon>
        <taxon>Rhodophyta</taxon>
        <taxon>Bangiophyceae</taxon>
        <taxon>Cyanidiales</taxon>
        <taxon>Cyanidiaceae</taxon>
        <taxon>Cyanidiococcus</taxon>
    </lineage>
</organism>
<protein>
    <submittedName>
        <fullName evidence="2">Uncharacterized protein</fullName>
    </submittedName>
</protein>
<evidence type="ECO:0000313" key="3">
    <source>
        <dbReference type="Proteomes" id="UP000530660"/>
    </source>
</evidence>
<comment type="caution">
    <text evidence="2">The sequence shown here is derived from an EMBL/GenBank/DDBJ whole genome shotgun (WGS) entry which is preliminary data.</text>
</comment>
<dbReference type="Proteomes" id="UP000530660">
    <property type="component" value="Unassembled WGS sequence"/>
</dbReference>
<dbReference type="EMBL" id="VWRR01000011">
    <property type="protein sequence ID" value="KAF6002121.1"/>
    <property type="molecule type" value="Genomic_DNA"/>
</dbReference>
<accession>A0A7J7IIH4</accession>
<feature type="region of interest" description="Disordered" evidence="1">
    <location>
        <begin position="205"/>
        <end position="224"/>
    </location>
</feature>
<evidence type="ECO:0000256" key="1">
    <source>
        <dbReference type="SAM" id="MobiDB-lite"/>
    </source>
</evidence>
<name>A0A7J7IIH4_9RHOD</name>
<feature type="region of interest" description="Disordered" evidence="1">
    <location>
        <begin position="490"/>
        <end position="513"/>
    </location>
</feature>
<evidence type="ECO:0000313" key="2">
    <source>
        <dbReference type="EMBL" id="KAF6002121.1"/>
    </source>
</evidence>
<sequence>MPQTAAWFETETQSEGDFSAVSERLRVFLRLKTELFAAVTSLVVFWLTGRRQHAPLGGRASPRWLWQLSRALRALLVYEGVRIGLGQGEVFFRWFKTQRQRAQQLAHAVSDLSQVTRDTAQDLRAFVSAETADTAVLRRLERVLALLCTEPARELMRDLVRVALRESRRLEEERSWSETRRVSPLPTLSQRPSLATLFREHCMGRKRPSRSTESSRELAARCEPGYPSPSRANAHWSTEWMRLLIESGDPGLRLAQVVVSTAVHEAARTLCIENQCEERQRRANGGHVDGARFRILSVLLNFAATEAGRRLMSESVAAAVASAMPILLEDGQDRQARCDTTRRIGPDASLGQAPGSGVLDLSVSTASSSGGGQTPRTPIQVGKGSSDESPALDRMGHGLAPFSEPHSPMSAASGTAAPGSNVPATPFLERIARLALREKEVLKEVASAAASEAVRSYLLTVNEMHIRQEQQQREHSSPLVKPIADHEALDSGSTRAASARIPTGNPSRRLGHTLSDASSTAAYRIPPIGALPHSFSTVPLQAVEKLIRTTIKRLLLSACTTLQQSTEALRPPLDAPQWFFW</sequence>